<accession>A0A2K2F7G5</accession>
<dbReference type="SUPFAM" id="SSF55811">
    <property type="entry name" value="Nudix"/>
    <property type="match status" value="1"/>
</dbReference>
<dbReference type="RefSeq" id="WP_103083008.1">
    <property type="nucleotide sequence ID" value="NZ_CP021850.1"/>
</dbReference>
<keyword evidence="5" id="KW-1185">Reference proteome</keyword>
<dbReference type="GO" id="GO:0016787">
    <property type="term" value="F:hydrolase activity"/>
    <property type="evidence" value="ECO:0007669"/>
    <property type="project" value="UniProtKB-KW"/>
</dbReference>
<dbReference type="PANTHER" id="PTHR43046:SF14">
    <property type="entry name" value="MUTT_NUDIX FAMILY PROTEIN"/>
    <property type="match status" value="1"/>
</dbReference>
<evidence type="ECO:0000313" key="5">
    <source>
        <dbReference type="Proteomes" id="UP000236151"/>
    </source>
</evidence>
<dbReference type="KEGG" id="cthd:CDO33_08785"/>
<dbReference type="InterPro" id="IPR015797">
    <property type="entry name" value="NUDIX_hydrolase-like_dom_sf"/>
</dbReference>
<protein>
    <recommendedName>
        <fullName evidence="3">Nudix hydrolase domain-containing protein</fullName>
    </recommendedName>
</protein>
<dbReference type="InterPro" id="IPR000086">
    <property type="entry name" value="NUDIX_hydrolase_dom"/>
</dbReference>
<comment type="caution">
    <text evidence="4">The sequence shown here is derived from an EMBL/GenBank/DDBJ whole genome shotgun (WGS) entry which is preliminary data.</text>
</comment>
<evidence type="ECO:0000256" key="1">
    <source>
        <dbReference type="ARBA" id="ARBA00001946"/>
    </source>
</evidence>
<evidence type="ECO:0000259" key="3">
    <source>
        <dbReference type="PROSITE" id="PS51462"/>
    </source>
</evidence>
<sequence>MSDNRYLSVSGIVLRDNKVLLVRQSYGSVKGLLTIPGGYLQENEMPDDALEREILEETSIVVKTRSLVAIRFALNDWWAIFTADYISGEPVPDKNENSEAFFLDIDDALSHPDLTYTTKEVLLQYGKKPSMQKSNFCPAGIDPKEYMLFM</sequence>
<dbReference type="PROSITE" id="PS51462">
    <property type="entry name" value="NUDIX"/>
    <property type="match status" value="1"/>
</dbReference>
<dbReference type="PANTHER" id="PTHR43046">
    <property type="entry name" value="GDP-MANNOSE MANNOSYL HYDROLASE"/>
    <property type="match status" value="1"/>
</dbReference>
<keyword evidence="2" id="KW-0378">Hydrolase</keyword>
<proteinExistence type="predicted"/>
<evidence type="ECO:0000313" key="4">
    <source>
        <dbReference type="EMBL" id="PNT95291.1"/>
    </source>
</evidence>
<organism evidence="4 5">
    <name type="scientific">Clostridium thermosuccinogenes</name>
    <dbReference type="NCBI Taxonomy" id="84032"/>
    <lineage>
        <taxon>Bacteria</taxon>
        <taxon>Bacillati</taxon>
        <taxon>Bacillota</taxon>
        <taxon>Clostridia</taxon>
        <taxon>Eubacteriales</taxon>
        <taxon>Clostridiaceae</taxon>
        <taxon>Clostridium</taxon>
    </lineage>
</organism>
<evidence type="ECO:0000256" key="2">
    <source>
        <dbReference type="ARBA" id="ARBA00022801"/>
    </source>
</evidence>
<dbReference type="Pfam" id="PF00293">
    <property type="entry name" value="NUDIX"/>
    <property type="match status" value="1"/>
</dbReference>
<dbReference type="Gene3D" id="3.90.79.10">
    <property type="entry name" value="Nucleoside Triphosphate Pyrophosphohydrolase"/>
    <property type="match status" value="1"/>
</dbReference>
<dbReference type="EMBL" id="NIOJ01000070">
    <property type="protein sequence ID" value="PNT95291.1"/>
    <property type="molecule type" value="Genomic_DNA"/>
</dbReference>
<comment type="cofactor">
    <cofactor evidence="1">
        <name>Mg(2+)</name>
        <dbReference type="ChEBI" id="CHEBI:18420"/>
    </cofactor>
</comment>
<dbReference type="Proteomes" id="UP000236151">
    <property type="component" value="Unassembled WGS sequence"/>
</dbReference>
<name>A0A2K2F7G5_9CLOT</name>
<reference evidence="4 5" key="1">
    <citation type="submission" date="2017-06" db="EMBL/GenBank/DDBJ databases">
        <title>Investigating the central metabolism of Clostridium thermosuccinogenes.</title>
        <authorList>
            <person name="Koendjbiharie J.G."/>
            <person name="van Kranenburg R."/>
        </authorList>
    </citation>
    <scope>NUCLEOTIDE SEQUENCE [LARGE SCALE GENOMIC DNA]</scope>
    <source>
        <strain evidence="4 5">DSM 5806</strain>
    </source>
</reference>
<feature type="domain" description="Nudix hydrolase" evidence="3">
    <location>
        <begin position="4"/>
        <end position="128"/>
    </location>
</feature>
<gene>
    <name evidence="4" type="ORF">CDQ84_17355</name>
</gene>
<dbReference type="OrthoDB" id="9810648at2"/>
<dbReference type="AlphaFoldDB" id="A0A2K2F7G5"/>